<dbReference type="SUPFAM" id="SSF56112">
    <property type="entry name" value="Protein kinase-like (PK-like)"/>
    <property type="match status" value="1"/>
</dbReference>
<comment type="similarity">
    <text evidence="3 15">Belongs to the protein kinase superfamily. KdkA/RfaP family.</text>
</comment>
<evidence type="ECO:0000256" key="2">
    <source>
        <dbReference type="ARBA" id="ARBA00004713"/>
    </source>
</evidence>
<keyword evidence="10 15" id="KW-0067">ATP-binding</keyword>
<dbReference type="RefSeq" id="WP_261834508.1">
    <property type="nucleotide sequence ID" value="NZ_AP024881.1"/>
</dbReference>
<dbReference type="EMBL" id="BBRZ01000006">
    <property type="protein sequence ID" value="GAM54714.1"/>
    <property type="molecule type" value="Genomic_DNA"/>
</dbReference>
<evidence type="ECO:0000256" key="14">
    <source>
        <dbReference type="ARBA" id="ARBA00034417"/>
    </source>
</evidence>
<evidence type="ECO:0000256" key="8">
    <source>
        <dbReference type="ARBA" id="ARBA00022741"/>
    </source>
</evidence>
<keyword evidence="9 15" id="KW-0418">Kinase</keyword>
<evidence type="ECO:0000256" key="4">
    <source>
        <dbReference type="ARBA" id="ARBA00011988"/>
    </source>
</evidence>
<organism evidence="17 18">
    <name type="scientific">Vibrio ishigakensis</name>
    <dbReference type="NCBI Taxonomy" id="1481914"/>
    <lineage>
        <taxon>Bacteria</taxon>
        <taxon>Pseudomonadati</taxon>
        <taxon>Pseudomonadota</taxon>
        <taxon>Gammaproteobacteria</taxon>
        <taxon>Vibrionales</taxon>
        <taxon>Vibrionaceae</taxon>
        <taxon>Vibrio</taxon>
    </lineage>
</organism>
<dbReference type="HAMAP" id="MF_00521">
    <property type="entry name" value="KDO_kinase"/>
    <property type="match status" value="1"/>
</dbReference>
<keyword evidence="11 15" id="KW-0448">Lipopolysaccharide biosynthesis</keyword>
<dbReference type="GO" id="GO:0005524">
    <property type="term" value="F:ATP binding"/>
    <property type="evidence" value="ECO:0007669"/>
    <property type="project" value="UniProtKB-UniRule"/>
</dbReference>
<name>A0A0B8NVD3_9VIBR</name>
<protein>
    <recommendedName>
        <fullName evidence="13 15">3-deoxy-D-manno-octulosonic acid kinase</fullName>
        <shortName evidence="15">Kdo kinase</shortName>
        <ecNumber evidence="4 15">2.7.1.166</ecNumber>
    </recommendedName>
</protein>
<evidence type="ECO:0000256" key="3">
    <source>
        <dbReference type="ARBA" id="ARBA00010327"/>
    </source>
</evidence>
<reference evidence="17 18" key="2">
    <citation type="submission" date="2015-01" db="EMBL/GenBank/DDBJ databases">
        <authorList>
            <consortium name="NBRP consortium"/>
            <person name="Sawabe T."/>
            <person name="Meirelles P."/>
            <person name="Feng G."/>
            <person name="Sayaka M."/>
            <person name="Hattori M."/>
            <person name="Ohkuma M."/>
        </authorList>
    </citation>
    <scope>NUCLEOTIDE SEQUENCE [LARGE SCALE GENOMIC DNA]</scope>
    <source>
        <strain evidence="18">JCM 19231</strain>
    </source>
</reference>
<evidence type="ECO:0000256" key="12">
    <source>
        <dbReference type="ARBA" id="ARBA00023136"/>
    </source>
</evidence>
<evidence type="ECO:0000256" key="15">
    <source>
        <dbReference type="HAMAP-Rule" id="MF_00521"/>
    </source>
</evidence>
<dbReference type="Pfam" id="PF06293">
    <property type="entry name" value="Kdo"/>
    <property type="match status" value="1"/>
</dbReference>
<keyword evidence="8 15" id="KW-0547">Nucleotide-binding</keyword>
<comment type="pathway">
    <text evidence="2 15">Bacterial outer membrane biogenesis; LPS core biosynthesis.</text>
</comment>
<evidence type="ECO:0000256" key="11">
    <source>
        <dbReference type="ARBA" id="ARBA00022985"/>
    </source>
</evidence>
<keyword evidence="12 15" id="KW-0472">Membrane</keyword>
<evidence type="ECO:0000313" key="17">
    <source>
        <dbReference type="EMBL" id="GAM54714.1"/>
    </source>
</evidence>
<sequence>METLKLPNERIWFDKELLDVPAELSCEAPYWYVQDKVVGTAKGRGITWFVQLSKLQGALRHYRRGGLFGKLVKDSYLFKGWQTTRSYQEFILLKNLRESGVNVPRPIAARAKKSGLTYRADLLSERIPNASDLVAILEKNTLSSEIYSYIGKQIKRLHQAQVNHTDLNIHNILLDNRDKVWIIDFDKCYQQEGEGWKPANLERLKRSFLKEVERFGINWQESDWDILIESYRETI</sequence>
<evidence type="ECO:0000259" key="16">
    <source>
        <dbReference type="PROSITE" id="PS50011"/>
    </source>
</evidence>
<comment type="catalytic activity">
    <reaction evidence="14 15">
        <text>an alpha-Kdo-(2-&gt;6)-lipid IVA + ATP = a 4-O-phospho-alpha-Kdo-(2-&gt;6)-lipid IVA + ADP + H(+)</text>
        <dbReference type="Rhea" id="RHEA:74271"/>
        <dbReference type="ChEBI" id="CHEBI:15378"/>
        <dbReference type="ChEBI" id="CHEBI:30616"/>
        <dbReference type="ChEBI" id="CHEBI:176428"/>
        <dbReference type="ChEBI" id="CHEBI:193140"/>
        <dbReference type="ChEBI" id="CHEBI:456216"/>
        <dbReference type="EC" id="2.7.1.166"/>
    </reaction>
</comment>
<evidence type="ECO:0000256" key="7">
    <source>
        <dbReference type="ARBA" id="ARBA00022679"/>
    </source>
</evidence>
<evidence type="ECO:0000313" key="18">
    <source>
        <dbReference type="Proteomes" id="UP000031671"/>
    </source>
</evidence>
<accession>A0A0B8NVD3</accession>
<keyword evidence="5 15" id="KW-1003">Cell membrane</keyword>
<evidence type="ECO:0000256" key="5">
    <source>
        <dbReference type="ARBA" id="ARBA00022475"/>
    </source>
</evidence>
<dbReference type="GO" id="GO:0004672">
    <property type="term" value="F:protein kinase activity"/>
    <property type="evidence" value="ECO:0007669"/>
    <property type="project" value="InterPro"/>
</dbReference>
<proteinExistence type="inferred from homology"/>
<comment type="subcellular location">
    <subcellularLocation>
        <location evidence="1 15">Cell inner membrane</location>
        <topology evidence="1 15">Peripheral membrane protein</topology>
        <orientation evidence="1 15">Cytoplasmic side</orientation>
    </subcellularLocation>
</comment>
<dbReference type="NCBIfam" id="NF002475">
    <property type="entry name" value="PRK01723.1"/>
    <property type="match status" value="1"/>
</dbReference>
<evidence type="ECO:0000256" key="13">
    <source>
        <dbReference type="ARBA" id="ARBA00029511"/>
    </source>
</evidence>
<dbReference type="InterPro" id="IPR022826">
    <property type="entry name" value="KDO_kinase"/>
</dbReference>
<dbReference type="GO" id="GO:0009244">
    <property type="term" value="P:lipopolysaccharide core region biosynthetic process"/>
    <property type="evidence" value="ECO:0007669"/>
    <property type="project" value="UniProtKB-UniRule"/>
</dbReference>
<comment type="function">
    <text evidence="15">Catalyzes the ATP-dependent phosphorylation of the 3-deoxy-D-manno-octulosonic acid (Kdo) residue in Kdo-lipid IV(A) at the 4-OH position.</text>
</comment>
<evidence type="ECO:0000256" key="9">
    <source>
        <dbReference type="ARBA" id="ARBA00022777"/>
    </source>
</evidence>
<evidence type="ECO:0000256" key="1">
    <source>
        <dbReference type="ARBA" id="ARBA00004515"/>
    </source>
</evidence>
<evidence type="ECO:0000256" key="10">
    <source>
        <dbReference type="ARBA" id="ARBA00022840"/>
    </source>
</evidence>
<keyword evidence="18" id="KW-1185">Reference proteome</keyword>
<dbReference type="Gene3D" id="1.10.510.10">
    <property type="entry name" value="Transferase(Phosphotransferase) domain 1"/>
    <property type="match status" value="1"/>
</dbReference>
<dbReference type="EC" id="2.7.1.166" evidence="4 15"/>
<evidence type="ECO:0000256" key="6">
    <source>
        <dbReference type="ARBA" id="ARBA00022519"/>
    </source>
</evidence>
<comment type="caution">
    <text evidence="17">The sequence shown here is derived from an EMBL/GenBank/DDBJ whole genome shotgun (WGS) entry which is preliminary data.</text>
</comment>
<dbReference type="PROSITE" id="PS50011">
    <property type="entry name" value="PROTEIN_KINASE_DOM"/>
    <property type="match status" value="1"/>
</dbReference>
<dbReference type="AlphaFoldDB" id="A0A0B8NVD3"/>
<dbReference type="UniPathway" id="UPA00958"/>
<gene>
    <name evidence="15" type="primary">kdkA</name>
    <name evidence="17" type="ORF">JCM19231_3802</name>
</gene>
<keyword evidence="6 15" id="KW-0997">Cell inner membrane</keyword>
<keyword evidence="7 15" id="KW-0808">Transferase</keyword>
<feature type="active site" evidence="15">
    <location>
        <position position="166"/>
    </location>
</feature>
<feature type="domain" description="Protein kinase" evidence="16">
    <location>
        <begin position="32"/>
        <end position="235"/>
    </location>
</feature>
<dbReference type="Proteomes" id="UP000031671">
    <property type="component" value="Unassembled WGS sequence"/>
</dbReference>
<reference evidence="17 18" key="1">
    <citation type="submission" date="2015-01" db="EMBL/GenBank/DDBJ databases">
        <title>Vibrio sp. C1 JCM 19231 whole genome shotgun sequence.</title>
        <authorList>
            <person name="Sawabe T."/>
            <person name="Meirelles P."/>
            <person name="Feng G."/>
            <person name="Sayaka M."/>
            <person name="Hattori M."/>
            <person name="Ohkuma M."/>
        </authorList>
    </citation>
    <scope>NUCLEOTIDE SEQUENCE [LARGE SCALE GENOMIC DNA]</scope>
    <source>
        <strain evidence="18">JCM 19231</strain>
    </source>
</reference>
<dbReference type="InterPro" id="IPR000719">
    <property type="entry name" value="Prot_kinase_dom"/>
</dbReference>
<dbReference type="GO" id="GO:0005886">
    <property type="term" value="C:plasma membrane"/>
    <property type="evidence" value="ECO:0007669"/>
    <property type="project" value="UniProtKB-SubCell"/>
</dbReference>
<dbReference type="InterPro" id="IPR011009">
    <property type="entry name" value="Kinase-like_dom_sf"/>
</dbReference>